<keyword evidence="2" id="KW-0378">Hydrolase</keyword>
<dbReference type="InterPro" id="IPR032466">
    <property type="entry name" value="Metal_Hydrolase"/>
</dbReference>
<protein>
    <submittedName>
        <fullName evidence="4">Amidohydrolase family protein</fullName>
    </submittedName>
</protein>
<organism evidence="4 6">
    <name type="scientific">Marivita cryptomonadis</name>
    <dbReference type="NCBI Taxonomy" id="505252"/>
    <lineage>
        <taxon>Bacteria</taxon>
        <taxon>Pseudomonadati</taxon>
        <taxon>Pseudomonadota</taxon>
        <taxon>Alphaproteobacteria</taxon>
        <taxon>Rhodobacterales</taxon>
        <taxon>Roseobacteraceae</taxon>
        <taxon>Marivita</taxon>
    </lineage>
</organism>
<sequence>MSVRVVTARWVVTGISEDGEIQMIDDAAIAFEDGVIRAVAPKAEIVAAFPDARVEEYSHHLIMPGLINAHHHVGLTPLQLGAPDSPLELWFAARLAIRKVDPYLDTLYSAFEMISSGVTTVQHIQGWAVGDLDAVVGSASRVIEAYDDIGMRVSYCYGVREQNRFVYEDDAAFCDRLPPEIGKAMAAHLQRLTMPFEDFLTLFDRLTETKTSRRARVQLAPANLHWMTDDGLLALQEKSVAANVPMHIHLLETAYQKEYAYRRTGTTAVRHLEKLGMLGPHMTIGHGVWMTEEDIEICAGTGTCICHNCSSNLRLRSGALPLMELVNRGMTVGMGIDEAGINDDRDMLQEMRMVLNLHRTPGIDPSDVPSAGDVLRMGTEHGARTTAFGTEIGQLEPGCRMDAVILDYDKATFPYQDPDIAPMVALIHRAKSKDVDTVIIEGEVVYQDGCFTRVDRDAILARIAEALAAPRDADELHRHELREAVFPTVRAFYDDYLQNTADRTPFYKASSRR</sequence>
<dbReference type="InterPro" id="IPR011059">
    <property type="entry name" value="Metal-dep_hydrolase_composite"/>
</dbReference>
<evidence type="ECO:0000313" key="5">
    <source>
        <dbReference type="EMBL" id="MBM2418234.1"/>
    </source>
</evidence>
<evidence type="ECO:0000313" key="6">
    <source>
        <dbReference type="Proteomes" id="UP000755667"/>
    </source>
</evidence>
<dbReference type="Gene3D" id="2.30.40.10">
    <property type="entry name" value="Urease, subunit C, domain 1"/>
    <property type="match status" value="1"/>
</dbReference>
<comment type="similarity">
    <text evidence="1">Belongs to the metallo-dependent hydrolases superfamily. ATZ/TRZ family.</text>
</comment>
<dbReference type="Gene3D" id="3.20.20.140">
    <property type="entry name" value="Metal-dependent hydrolases"/>
    <property type="match status" value="1"/>
</dbReference>
<evidence type="ECO:0000256" key="2">
    <source>
        <dbReference type="ARBA" id="ARBA00022801"/>
    </source>
</evidence>
<dbReference type="EMBL" id="JAFBXE010000009">
    <property type="protein sequence ID" value="MBM2413565.1"/>
    <property type="molecule type" value="Genomic_DNA"/>
</dbReference>
<dbReference type="SUPFAM" id="SSF51338">
    <property type="entry name" value="Composite domain of metallo-dependent hydrolases"/>
    <property type="match status" value="1"/>
</dbReference>
<dbReference type="GeneID" id="62640304"/>
<evidence type="ECO:0000313" key="7">
    <source>
        <dbReference type="Proteomes" id="UP000809440"/>
    </source>
</evidence>
<dbReference type="RefSeq" id="WP_085628577.1">
    <property type="nucleotide sequence ID" value="NZ_JAFBWU010000009.1"/>
</dbReference>
<dbReference type="InterPro" id="IPR050287">
    <property type="entry name" value="MTA/SAH_deaminase"/>
</dbReference>
<feature type="domain" description="Amidohydrolase-related" evidence="3">
    <location>
        <begin position="62"/>
        <end position="445"/>
    </location>
</feature>
<dbReference type="OrthoDB" id="9796020at2"/>
<dbReference type="PANTHER" id="PTHR43794">
    <property type="entry name" value="AMINOHYDROLASE SSNA-RELATED"/>
    <property type="match status" value="1"/>
</dbReference>
<accession>A0A9Q2S0N7</accession>
<gene>
    <name evidence="4" type="ORF">JQX41_14715</name>
    <name evidence="5" type="ORF">JQX48_14725</name>
</gene>
<proteinExistence type="inferred from homology"/>
<dbReference type="Proteomes" id="UP000809440">
    <property type="component" value="Unassembled WGS sequence"/>
</dbReference>
<dbReference type="PANTHER" id="PTHR43794:SF11">
    <property type="entry name" value="AMIDOHYDROLASE-RELATED DOMAIN-CONTAINING PROTEIN"/>
    <property type="match status" value="1"/>
</dbReference>
<comment type="caution">
    <text evidence="4">The sequence shown here is derived from an EMBL/GenBank/DDBJ whole genome shotgun (WGS) entry which is preliminary data.</text>
</comment>
<dbReference type="AlphaFoldDB" id="A0A9Q2S0N7"/>
<name>A0A9Q2S0N7_9RHOB</name>
<evidence type="ECO:0000256" key="1">
    <source>
        <dbReference type="ARBA" id="ARBA00006745"/>
    </source>
</evidence>
<dbReference type="Pfam" id="PF01979">
    <property type="entry name" value="Amidohydro_1"/>
    <property type="match status" value="1"/>
</dbReference>
<dbReference type="EMBL" id="JAFBXF010000009">
    <property type="protein sequence ID" value="MBM2418234.1"/>
    <property type="molecule type" value="Genomic_DNA"/>
</dbReference>
<keyword evidence="7" id="KW-1185">Reference proteome</keyword>
<evidence type="ECO:0000259" key="3">
    <source>
        <dbReference type="Pfam" id="PF01979"/>
    </source>
</evidence>
<reference evidence="4 7" key="1">
    <citation type="submission" date="2021-01" db="EMBL/GenBank/DDBJ databases">
        <title>Diatom-associated Roseobacters Show Island Model of Population Structure.</title>
        <authorList>
            <person name="Qu L."/>
            <person name="Feng X."/>
            <person name="Chen Y."/>
            <person name="Li L."/>
            <person name="Wang X."/>
            <person name="Hu Z."/>
            <person name="Wang H."/>
            <person name="Luo H."/>
        </authorList>
    </citation>
    <scope>NUCLEOTIDE SEQUENCE</scope>
    <source>
        <strain evidence="5 7">CC28-63</strain>
        <strain evidence="4">CC28-69</strain>
    </source>
</reference>
<dbReference type="SUPFAM" id="SSF51556">
    <property type="entry name" value="Metallo-dependent hydrolases"/>
    <property type="match status" value="1"/>
</dbReference>
<evidence type="ECO:0000313" key="4">
    <source>
        <dbReference type="EMBL" id="MBM2413565.1"/>
    </source>
</evidence>
<dbReference type="Proteomes" id="UP000755667">
    <property type="component" value="Unassembled WGS sequence"/>
</dbReference>
<dbReference type="GO" id="GO:0016810">
    <property type="term" value="F:hydrolase activity, acting on carbon-nitrogen (but not peptide) bonds"/>
    <property type="evidence" value="ECO:0007669"/>
    <property type="project" value="InterPro"/>
</dbReference>
<dbReference type="InterPro" id="IPR006680">
    <property type="entry name" value="Amidohydro-rel"/>
</dbReference>